<dbReference type="OrthoDB" id="289038at2759"/>
<dbReference type="Pfam" id="PF00443">
    <property type="entry name" value="UCH"/>
    <property type="match status" value="1"/>
</dbReference>
<dbReference type="InterPro" id="IPR038765">
    <property type="entry name" value="Papain-like_cys_pep_sf"/>
</dbReference>
<dbReference type="Gene3D" id="3.90.70.10">
    <property type="entry name" value="Cysteine proteinases"/>
    <property type="match status" value="1"/>
</dbReference>
<organism evidence="2 3">
    <name type="scientific">Paramuricea clavata</name>
    <name type="common">Red gorgonian</name>
    <name type="synonym">Violescent sea-whip</name>
    <dbReference type="NCBI Taxonomy" id="317549"/>
    <lineage>
        <taxon>Eukaryota</taxon>
        <taxon>Metazoa</taxon>
        <taxon>Cnidaria</taxon>
        <taxon>Anthozoa</taxon>
        <taxon>Octocorallia</taxon>
        <taxon>Malacalcyonacea</taxon>
        <taxon>Plexauridae</taxon>
        <taxon>Paramuricea</taxon>
    </lineage>
</organism>
<feature type="compositionally biased region" description="Basic and acidic residues" evidence="1">
    <location>
        <begin position="559"/>
        <end position="570"/>
    </location>
</feature>
<dbReference type="PANTHER" id="PTHR24006">
    <property type="entry name" value="UBIQUITIN CARBOXYL-TERMINAL HYDROLASE"/>
    <property type="match status" value="1"/>
</dbReference>
<dbReference type="GO" id="GO:0005829">
    <property type="term" value="C:cytosol"/>
    <property type="evidence" value="ECO:0007669"/>
    <property type="project" value="TreeGrafter"/>
</dbReference>
<dbReference type="Pfam" id="PF12030">
    <property type="entry name" value="DUF3517"/>
    <property type="match status" value="1"/>
</dbReference>
<gene>
    <name evidence="2" type="ORF">PACLA_8A024436</name>
</gene>
<dbReference type="Proteomes" id="UP001152795">
    <property type="component" value="Unassembled WGS sequence"/>
</dbReference>
<feature type="non-terminal residue" evidence="2">
    <location>
        <position position="1048"/>
    </location>
</feature>
<protein>
    <submittedName>
        <fullName evidence="2">Probable ubiquitin carboxyl-terminal hydrolase FAF-X isoform X1</fullName>
    </submittedName>
</protein>
<feature type="compositionally biased region" description="Basic and acidic residues" evidence="1">
    <location>
        <begin position="326"/>
        <end position="339"/>
    </location>
</feature>
<feature type="region of interest" description="Disordered" evidence="1">
    <location>
        <begin position="546"/>
        <end position="570"/>
    </location>
</feature>
<dbReference type="PROSITE" id="PS00973">
    <property type="entry name" value="USP_2"/>
    <property type="match status" value="1"/>
</dbReference>
<dbReference type="InterPro" id="IPR001394">
    <property type="entry name" value="Peptidase_C19_UCH"/>
</dbReference>
<accession>A0A7D9IM17</accession>
<dbReference type="InterPro" id="IPR018200">
    <property type="entry name" value="USP_CS"/>
</dbReference>
<dbReference type="InterPro" id="IPR021905">
    <property type="entry name" value="DUF3517"/>
</dbReference>
<keyword evidence="2" id="KW-0378">Hydrolase</keyword>
<dbReference type="PROSITE" id="PS50235">
    <property type="entry name" value="USP_3"/>
    <property type="match status" value="1"/>
</dbReference>
<feature type="non-terminal residue" evidence="2">
    <location>
        <position position="1"/>
    </location>
</feature>
<feature type="region of interest" description="Disordered" evidence="1">
    <location>
        <begin position="308"/>
        <end position="339"/>
    </location>
</feature>
<dbReference type="CDD" id="cd02659">
    <property type="entry name" value="peptidase_C19C"/>
    <property type="match status" value="1"/>
</dbReference>
<evidence type="ECO:0000313" key="3">
    <source>
        <dbReference type="Proteomes" id="UP001152795"/>
    </source>
</evidence>
<dbReference type="EMBL" id="CACRXK020006312">
    <property type="protein sequence ID" value="CAB4009038.1"/>
    <property type="molecule type" value="Genomic_DNA"/>
</dbReference>
<dbReference type="PROSITE" id="PS00972">
    <property type="entry name" value="USP_1"/>
    <property type="match status" value="1"/>
</dbReference>
<evidence type="ECO:0000256" key="1">
    <source>
        <dbReference type="SAM" id="MobiDB-lite"/>
    </source>
</evidence>
<dbReference type="SUPFAM" id="SSF54001">
    <property type="entry name" value="Cysteine proteinases"/>
    <property type="match status" value="1"/>
</dbReference>
<dbReference type="GO" id="GO:0016579">
    <property type="term" value="P:protein deubiquitination"/>
    <property type="evidence" value="ECO:0007669"/>
    <property type="project" value="InterPro"/>
</dbReference>
<reference evidence="2" key="1">
    <citation type="submission" date="2020-04" db="EMBL/GenBank/DDBJ databases">
        <authorList>
            <person name="Alioto T."/>
            <person name="Alioto T."/>
            <person name="Gomez Garrido J."/>
        </authorList>
    </citation>
    <scope>NUCLEOTIDE SEQUENCE</scope>
    <source>
        <strain evidence="2">A484AB</strain>
    </source>
</reference>
<sequence length="1048" mass="120877">VLTLCLAIHPKHLETLSKDRSWQSFITDLVLLCNHSALRWYVVEQFFLMATRCSDGHRPLIFLITLLFSVLTTIVEDNPGTSGEYFTLLSKLLNFAHTVTAPYSTAEKLLANEIAWLKRAKDLVKSSGSTEAVAGCLLEGHLLITRELLLFLSPTKKHQVGCHSNGPCLVKELLDEFIFPASKIVIESRKCGDVWDKPVIAVCNTSPTLVAAFELLVSLCAGCIENLQYVANALTELYYSGNEMPLLEWEYTPPIGPRPMRGFVGLKNAGATCYMNSVIQQLFMIPKIREGILAAEETLTLPDEECLNEEEKAESESTVDTGYQSEDSKDNSNEKDNNREKEAKLNLEYQTSILKQLQFIFGHLSASQLQYYVPQGLWKTFKYQGEQVNLREQHDALEFFNSLIDILDEGLKALGHEPVLIRILGGTFADQKICKGCPHRYSKDDPFIALTIDIRNHQNLIESLDQFVKGDLLEGANAYHCDKCNKKVDTVKRMCFKKLPKVLAIQLKRFDYDWERDVAVKFNDYFEFPREFDMEPYTVEGLARIENESAEENENNTEVTEHSGNDRREHPSTKYRLVGVVVHSGQASGGHYYSYIRTTAHGYTNWFKFDDGDVSDCKMDDDEEMKTQCFGGEYMGEVFDHMMKRMSYRRQKRWWNAYILFYERMDDQDNYGNVALTKDFKIPGVIEQEVRKQNMEFLHNRIQFSNEYFDFIRKLVTVNINLDSEDVEDLSLISITLLSKFLFTCGLRTKKTIRGPAGDWYEAITGLLRQSKTVRLWFAQNVLFAHPERISEYLLESPTAEVRTMFSKMLVFLCRVSRPDGECDPPYVLEEKQMDANKDISRTVLSEYLLRAILKLLHKEVPENGRNLHQYFSFFWMYANLGVAEKKQLLSLDVPALFIQVALDEGPGLSIRYQYPELGKLHAVVSCLIRSCDVSSRWQSSAEGREPIRVKEMELIMKIQENVDDQIFERANYVKKLIENQTEAEETVQLLKHCCWENPHFSWLVLKELLFQISCSYTYEMRPFVDLLLEMTLLNDSWQKHRVVNILK</sequence>
<comment type="caution">
    <text evidence="2">The sequence shown here is derived from an EMBL/GenBank/DDBJ whole genome shotgun (WGS) entry which is preliminary data.</text>
</comment>
<dbReference type="AlphaFoldDB" id="A0A7D9IM17"/>
<name>A0A7D9IM17_PARCT</name>
<dbReference type="InterPro" id="IPR050164">
    <property type="entry name" value="Peptidase_C19"/>
</dbReference>
<evidence type="ECO:0000313" key="2">
    <source>
        <dbReference type="EMBL" id="CAB4009038.1"/>
    </source>
</evidence>
<dbReference type="InterPro" id="IPR028889">
    <property type="entry name" value="USP"/>
</dbReference>
<dbReference type="PANTHER" id="PTHR24006:SF925">
    <property type="entry name" value="UBIQUITINYL HYDROLASE 1"/>
    <property type="match status" value="1"/>
</dbReference>
<keyword evidence="3" id="KW-1185">Reference proteome</keyword>
<dbReference type="GO" id="GO:0005634">
    <property type="term" value="C:nucleus"/>
    <property type="evidence" value="ECO:0007669"/>
    <property type="project" value="TreeGrafter"/>
</dbReference>
<dbReference type="GO" id="GO:0004843">
    <property type="term" value="F:cysteine-type deubiquitinase activity"/>
    <property type="evidence" value="ECO:0007669"/>
    <property type="project" value="InterPro"/>
</dbReference>
<dbReference type="GO" id="GO:0016477">
    <property type="term" value="P:cell migration"/>
    <property type="evidence" value="ECO:0007669"/>
    <property type="project" value="TreeGrafter"/>
</dbReference>
<proteinExistence type="predicted"/>